<dbReference type="EMBL" id="KB456261">
    <property type="protein sequence ID" value="EMF16191.1"/>
    <property type="molecule type" value="Genomic_DNA"/>
</dbReference>
<keyword evidence="4" id="KW-1185">Reference proteome</keyword>
<evidence type="ECO:0000313" key="3">
    <source>
        <dbReference type="EMBL" id="EMF16191.1"/>
    </source>
</evidence>
<keyword evidence="2" id="KW-1133">Transmembrane helix</keyword>
<dbReference type="Proteomes" id="UP000016931">
    <property type="component" value="Unassembled WGS sequence"/>
</dbReference>
<feature type="region of interest" description="Disordered" evidence="1">
    <location>
        <begin position="99"/>
        <end position="118"/>
    </location>
</feature>
<accession>M3C7G3</accession>
<organism evidence="3 4">
    <name type="scientific">Sphaerulina musiva (strain SO2202)</name>
    <name type="common">Poplar stem canker fungus</name>
    <name type="synonym">Septoria musiva</name>
    <dbReference type="NCBI Taxonomy" id="692275"/>
    <lineage>
        <taxon>Eukaryota</taxon>
        <taxon>Fungi</taxon>
        <taxon>Dikarya</taxon>
        <taxon>Ascomycota</taxon>
        <taxon>Pezizomycotina</taxon>
        <taxon>Dothideomycetes</taxon>
        <taxon>Dothideomycetidae</taxon>
        <taxon>Mycosphaerellales</taxon>
        <taxon>Mycosphaerellaceae</taxon>
        <taxon>Sphaerulina</taxon>
    </lineage>
</organism>
<dbReference type="GeneID" id="27898278"/>
<proteinExistence type="predicted"/>
<feature type="compositionally biased region" description="Polar residues" evidence="1">
    <location>
        <begin position="227"/>
        <end position="241"/>
    </location>
</feature>
<name>M3C7G3_SPHMS</name>
<evidence type="ECO:0000256" key="1">
    <source>
        <dbReference type="SAM" id="MobiDB-lite"/>
    </source>
</evidence>
<feature type="transmembrane region" description="Helical" evidence="2">
    <location>
        <begin position="7"/>
        <end position="32"/>
    </location>
</feature>
<dbReference type="OrthoDB" id="5531344at2759"/>
<keyword evidence="2" id="KW-0472">Membrane</keyword>
<dbReference type="RefSeq" id="XP_016764312.1">
    <property type="nucleotide sequence ID" value="XM_016901141.1"/>
</dbReference>
<feature type="transmembrane region" description="Helical" evidence="2">
    <location>
        <begin position="44"/>
        <end position="66"/>
    </location>
</feature>
<dbReference type="AlphaFoldDB" id="M3C7G3"/>
<evidence type="ECO:0000256" key="2">
    <source>
        <dbReference type="SAM" id="Phobius"/>
    </source>
</evidence>
<gene>
    <name evidence="3" type="ORF">SEPMUDRAFT_115236</name>
</gene>
<evidence type="ECO:0000313" key="4">
    <source>
        <dbReference type="Proteomes" id="UP000016931"/>
    </source>
</evidence>
<protein>
    <submittedName>
        <fullName evidence="3">Uncharacterized protein</fullName>
    </submittedName>
</protein>
<sequence>MDGIISGAIGCCCLALAGLTILPMLLLSPLVIMCGGPQALLGTWGIWFALLVYGLGYSMCSGALLYDWTYRRTIQRRQHLAEKRARIAAEKLFVARSSPSTPTALAPGPRPILTPRSTTTIASRPSSIRFATPAQLPSTPSSRRPSLVAAEHDEALHLASTFRANIRENDTHYKYDVSLDGASRLSSRRPSRAGTDLSAAMGSGSATPRIARSRAGSFSFDFGAMTPSRNGSTSNLMPGSDSSKRQKCAHVESEAA</sequence>
<feature type="region of interest" description="Disordered" evidence="1">
    <location>
        <begin position="181"/>
        <end position="256"/>
    </location>
</feature>
<reference evidence="3 4" key="1">
    <citation type="journal article" date="2012" name="PLoS Pathog.">
        <title>Diverse lifestyles and strategies of plant pathogenesis encoded in the genomes of eighteen Dothideomycetes fungi.</title>
        <authorList>
            <person name="Ohm R.A."/>
            <person name="Feau N."/>
            <person name="Henrissat B."/>
            <person name="Schoch C.L."/>
            <person name="Horwitz B.A."/>
            <person name="Barry K.W."/>
            <person name="Condon B.J."/>
            <person name="Copeland A.C."/>
            <person name="Dhillon B."/>
            <person name="Glaser F."/>
            <person name="Hesse C.N."/>
            <person name="Kosti I."/>
            <person name="LaButti K."/>
            <person name="Lindquist E.A."/>
            <person name="Lucas S."/>
            <person name="Salamov A.A."/>
            <person name="Bradshaw R.E."/>
            <person name="Ciuffetti L."/>
            <person name="Hamelin R.C."/>
            <person name="Kema G.H.J."/>
            <person name="Lawrence C."/>
            <person name="Scott J.A."/>
            <person name="Spatafora J.W."/>
            <person name="Turgeon B.G."/>
            <person name="de Wit P.J.G.M."/>
            <person name="Zhong S."/>
            <person name="Goodwin S.B."/>
            <person name="Grigoriev I.V."/>
        </authorList>
    </citation>
    <scope>NUCLEOTIDE SEQUENCE [LARGE SCALE GENOMIC DNA]</scope>
    <source>
        <strain evidence="3 4">SO2202</strain>
    </source>
</reference>
<keyword evidence="2" id="KW-0812">Transmembrane</keyword>
<dbReference type="HOGENOM" id="CLU_1086524_0_0_1"/>